<reference evidence="1 2" key="1">
    <citation type="submission" date="2010-02" db="EMBL/GenBank/DDBJ databases">
        <authorList>
            <person name="Weinstock G."/>
            <person name="Sodergren E."/>
            <person name="Clifton S."/>
            <person name="Fulton L."/>
            <person name="Fulton B."/>
            <person name="Courtney L."/>
            <person name="Fronick C."/>
            <person name="Harrison M."/>
            <person name="Strong C."/>
            <person name="Farmer C."/>
            <person name="Delahaunty K."/>
            <person name="Markovic C."/>
            <person name="Hall O."/>
            <person name="Minx P."/>
            <person name="Tomlinson C."/>
            <person name="Mitreva M."/>
            <person name="Nelson J."/>
            <person name="Hou S."/>
            <person name="Wollam A."/>
            <person name="Pepin K.H."/>
            <person name="Johnson M."/>
            <person name="Bhonagiri V."/>
            <person name="Zhang X."/>
            <person name="Suruliraj S."/>
            <person name="Warren W."/>
            <person name="Chinwalla A."/>
            <person name="Mardis E.R."/>
            <person name="Wilson R.K."/>
        </authorList>
    </citation>
    <scope>NUCLEOTIDE SEQUENCE [LARGE SCALE GENOMIC DNA]</scope>
    <source>
        <strain evidence="1 2">ATCC 33693</strain>
    </source>
</reference>
<dbReference type="AlphaFoldDB" id="D4CXV1"/>
<accession>D4CXV1</accession>
<sequence>MYGVINMLSFGERLTRKYLKKCFLNEKVYYNYRESGIINNKTGMPLELDIFYPNLLVAFEFNGRQHKTDTEQKEKDRIKKIQCKKLGILLITIWTKDLKKDMYKEIRESIFIHSNFKIHKPNEIFLKLFEEKIEEYKKNIKKLHKKIKSKTFVKVIKK</sequence>
<organism evidence="1 2">
    <name type="scientific">Fusobacterium periodonticum ATCC 33693</name>
    <dbReference type="NCBI Taxonomy" id="546275"/>
    <lineage>
        <taxon>Bacteria</taxon>
        <taxon>Fusobacteriati</taxon>
        <taxon>Fusobacteriota</taxon>
        <taxon>Fusobacteriia</taxon>
        <taxon>Fusobacteriales</taxon>
        <taxon>Fusobacteriaceae</taxon>
        <taxon>Fusobacterium</taxon>
    </lineage>
</organism>
<protein>
    <recommendedName>
        <fullName evidence="3">DUF559 domain-containing protein</fullName>
    </recommendedName>
</protein>
<dbReference type="HOGENOM" id="CLU_1701689_0_0_0"/>
<evidence type="ECO:0000313" key="1">
    <source>
        <dbReference type="EMBL" id="EFE85850.1"/>
    </source>
</evidence>
<evidence type="ECO:0008006" key="3">
    <source>
        <dbReference type="Google" id="ProtNLM"/>
    </source>
</evidence>
<gene>
    <name evidence="1" type="ORF">FUSPEROL_02208</name>
</gene>
<comment type="caution">
    <text evidence="1">The sequence shown here is derived from an EMBL/GenBank/DDBJ whole genome shotgun (WGS) entry which is preliminary data.</text>
</comment>
<dbReference type="Proteomes" id="UP000003748">
    <property type="component" value="Unassembled WGS sequence"/>
</dbReference>
<dbReference type="EMBL" id="ACJY01000101">
    <property type="protein sequence ID" value="EFE85850.1"/>
    <property type="molecule type" value="Genomic_DNA"/>
</dbReference>
<name>D4CXV1_9FUSO</name>
<evidence type="ECO:0000313" key="2">
    <source>
        <dbReference type="Proteomes" id="UP000003748"/>
    </source>
</evidence>
<proteinExistence type="predicted"/>
<dbReference type="Gene3D" id="3.40.960.10">
    <property type="entry name" value="VSR Endonuclease"/>
    <property type="match status" value="1"/>
</dbReference>
<dbReference type="STRING" id="546275.FUSPEROL_02208"/>